<dbReference type="GO" id="GO:0003677">
    <property type="term" value="F:DNA binding"/>
    <property type="evidence" value="ECO:0007669"/>
    <property type="project" value="InterPro"/>
</dbReference>
<accession>A0A3B0UJT0</accession>
<dbReference type="InterPro" id="IPR013762">
    <property type="entry name" value="Integrase-like_cat_sf"/>
</dbReference>
<organism evidence="3">
    <name type="scientific">hydrothermal vent metagenome</name>
    <dbReference type="NCBI Taxonomy" id="652676"/>
    <lineage>
        <taxon>unclassified sequences</taxon>
        <taxon>metagenomes</taxon>
        <taxon>ecological metagenomes</taxon>
    </lineage>
</organism>
<evidence type="ECO:0000313" key="3">
    <source>
        <dbReference type="EMBL" id="VAW19806.1"/>
    </source>
</evidence>
<proteinExistence type="predicted"/>
<dbReference type="Pfam" id="PF00589">
    <property type="entry name" value="Phage_integrase"/>
    <property type="match status" value="1"/>
</dbReference>
<dbReference type="SUPFAM" id="SSF56349">
    <property type="entry name" value="DNA breaking-rejoining enzymes"/>
    <property type="match status" value="1"/>
</dbReference>
<reference evidence="3" key="1">
    <citation type="submission" date="2018-06" db="EMBL/GenBank/DDBJ databases">
        <authorList>
            <person name="Zhirakovskaya E."/>
        </authorList>
    </citation>
    <scope>NUCLEOTIDE SEQUENCE</scope>
</reference>
<dbReference type="InterPro" id="IPR011010">
    <property type="entry name" value="DNA_brk_join_enz"/>
</dbReference>
<feature type="domain" description="Tyr recombinase" evidence="2">
    <location>
        <begin position="1"/>
        <end position="131"/>
    </location>
</feature>
<sequence length="136" mass="16105">MTKIHELFRLEEAWNPGNINKLKQSITAPWSASMKCWYINKAFFNLNAVFIAFKETAYVNYSSLKYQVKKGEIKRRVYPHILRHCFATHNLEQGTDLRYIQEWLGHSSSKTTERYTHVAETTFNKFKNPIDDIDIE</sequence>
<dbReference type="EMBL" id="UOEP01000106">
    <property type="protein sequence ID" value="VAW19806.1"/>
    <property type="molecule type" value="Genomic_DNA"/>
</dbReference>
<dbReference type="Gene3D" id="1.10.443.10">
    <property type="entry name" value="Intergrase catalytic core"/>
    <property type="match status" value="1"/>
</dbReference>
<evidence type="ECO:0000259" key="2">
    <source>
        <dbReference type="PROSITE" id="PS51898"/>
    </source>
</evidence>
<evidence type="ECO:0000256" key="1">
    <source>
        <dbReference type="ARBA" id="ARBA00023172"/>
    </source>
</evidence>
<dbReference type="PROSITE" id="PS51898">
    <property type="entry name" value="TYR_RECOMBINASE"/>
    <property type="match status" value="1"/>
</dbReference>
<gene>
    <name evidence="3" type="ORF">MNBD_BACTEROID01-1158</name>
</gene>
<keyword evidence="1" id="KW-0233">DNA recombination</keyword>
<dbReference type="InterPro" id="IPR002104">
    <property type="entry name" value="Integrase_catalytic"/>
</dbReference>
<dbReference type="AlphaFoldDB" id="A0A3B0UJT0"/>
<dbReference type="GO" id="GO:0015074">
    <property type="term" value="P:DNA integration"/>
    <property type="evidence" value="ECO:0007669"/>
    <property type="project" value="InterPro"/>
</dbReference>
<dbReference type="GO" id="GO:0006310">
    <property type="term" value="P:DNA recombination"/>
    <property type="evidence" value="ECO:0007669"/>
    <property type="project" value="UniProtKB-KW"/>
</dbReference>
<name>A0A3B0UJT0_9ZZZZ</name>
<protein>
    <submittedName>
        <fullName evidence="3">Tyrosine recombinase XerC</fullName>
    </submittedName>
</protein>